<evidence type="ECO:0000256" key="1">
    <source>
        <dbReference type="SAM" id="SignalP"/>
    </source>
</evidence>
<gene>
    <name evidence="2" type="ORF">FJY68_00850</name>
</gene>
<feature type="signal peptide" evidence="1">
    <location>
        <begin position="1"/>
        <end position="23"/>
    </location>
</feature>
<sequence>MTRHATGCGARLLLVVTAAGAWAATLDFNGRASGWLGASRDSSYRVLAGLRYLPEARFSTPIGEQFAFDAEASVNALLAADVRSRACSLAARLKPYRGFVRLSSSQFEARAGLQKINFGSATLLRPLMWFDRVDPRDPLELTDGVYGLLGRYYFQNNINVWAWGLLGNSAAKGWEQLGAVRWKPELGGRVQVPFPRGEAAATYHHRIVDYHHVVKIPEALDEQDEDRFAVDTKVDIGIGLWVEGALSRETRRLDYKELPPMWTRAAVVGADYTFGIGSGLGVMAEHMLVGSASEPFGRGTDVQLSALMLGLPLGLLDNLRGMVYYDWTNHDPYSYLGWQRTLDNWVFSVGAFWNPDTPVSLGAPGGGAAGKGIQLTVVFNH</sequence>
<dbReference type="EMBL" id="VGIR01000002">
    <property type="protein sequence ID" value="MBM3330379.1"/>
    <property type="molecule type" value="Genomic_DNA"/>
</dbReference>
<protein>
    <recommendedName>
        <fullName evidence="4">Porin</fullName>
    </recommendedName>
</protein>
<comment type="caution">
    <text evidence="2">The sequence shown here is derived from an EMBL/GenBank/DDBJ whole genome shotgun (WGS) entry which is preliminary data.</text>
</comment>
<dbReference type="Proteomes" id="UP000779900">
    <property type="component" value="Unassembled WGS sequence"/>
</dbReference>
<evidence type="ECO:0000313" key="3">
    <source>
        <dbReference type="Proteomes" id="UP000779900"/>
    </source>
</evidence>
<reference evidence="2" key="1">
    <citation type="submission" date="2019-03" db="EMBL/GenBank/DDBJ databases">
        <title>Lake Tanganyika Metagenome-Assembled Genomes (MAGs).</title>
        <authorList>
            <person name="Tran P."/>
        </authorList>
    </citation>
    <scope>NUCLEOTIDE SEQUENCE</scope>
    <source>
        <strain evidence="2">K_DeepCast_150m_m2_040</strain>
    </source>
</reference>
<keyword evidence="1" id="KW-0732">Signal</keyword>
<name>A0A937XDR5_UNCW3</name>
<evidence type="ECO:0000313" key="2">
    <source>
        <dbReference type="EMBL" id="MBM3330379.1"/>
    </source>
</evidence>
<proteinExistence type="predicted"/>
<accession>A0A937XDR5</accession>
<evidence type="ECO:0008006" key="4">
    <source>
        <dbReference type="Google" id="ProtNLM"/>
    </source>
</evidence>
<organism evidence="2 3">
    <name type="scientific">candidate division WOR-3 bacterium</name>
    <dbReference type="NCBI Taxonomy" id="2052148"/>
    <lineage>
        <taxon>Bacteria</taxon>
        <taxon>Bacteria division WOR-3</taxon>
    </lineage>
</organism>
<feature type="chain" id="PRO_5037460550" description="Porin" evidence="1">
    <location>
        <begin position="24"/>
        <end position="381"/>
    </location>
</feature>
<dbReference type="AlphaFoldDB" id="A0A937XDR5"/>